<evidence type="ECO:0000256" key="2">
    <source>
        <dbReference type="SAM" id="Phobius"/>
    </source>
</evidence>
<evidence type="ECO:0000259" key="3">
    <source>
        <dbReference type="Pfam" id="PF10708"/>
    </source>
</evidence>
<dbReference type="RefSeq" id="WP_377197050.1">
    <property type="nucleotide sequence ID" value="NZ_JBHUHF010000001.1"/>
</dbReference>
<dbReference type="Pfam" id="PF12158">
    <property type="entry name" value="DUF3592"/>
    <property type="match status" value="1"/>
</dbReference>
<keyword evidence="2" id="KW-0812">Transmembrane</keyword>
<feature type="transmembrane region" description="Helical" evidence="2">
    <location>
        <begin position="159"/>
        <end position="192"/>
    </location>
</feature>
<proteinExistence type="predicted"/>
<sequence length="338" mass="35424">MSILATAKSTVNKAKETLSRYESGNPHTAGQVRRAVGGVLVADGLVGLENPLDGQKTRPGIAGALISVVFGLVFIAVAVFMATLGPDTDAETTGHVVAVEGTDTCSMRADFVVDGTTYTARSTGSSSGNCSHAPGDPVTVHYSSADPSQSTTAEPILGIVGWVFGGVGVLIVVGGLFTAVVRAASIVFGLTLWRSGSKMIRENPRTADDAGVVTEARQAITRLLTAKGALARELLGGAQGGAEPQQSHQPQPHAHQPSPHQPHQPYPQHHHPQSRPQPDQQSQAPQHPAPVVAPSEPTIAAGWYLTADQRHYRWYDGATWTAHTQPAQAPSAPNQPHT</sequence>
<comment type="caution">
    <text evidence="5">The sequence shown here is derived from an EMBL/GenBank/DDBJ whole genome shotgun (WGS) entry which is preliminary data.</text>
</comment>
<dbReference type="InterPro" id="IPR021994">
    <property type="entry name" value="DUF3592"/>
</dbReference>
<organism evidence="5 6">
    <name type="scientific">Promicromonospora aerolata</name>
    <dbReference type="NCBI Taxonomy" id="195749"/>
    <lineage>
        <taxon>Bacteria</taxon>
        <taxon>Bacillati</taxon>
        <taxon>Actinomycetota</taxon>
        <taxon>Actinomycetes</taxon>
        <taxon>Micrococcales</taxon>
        <taxon>Promicromonosporaceae</taxon>
        <taxon>Promicromonospora</taxon>
    </lineage>
</organism>
<dbReference type="Pfam" id="PF10708">
    <property type="entry name" value="DUF2510"/>
    <property type="match status" value="1"/>
</dbReference>
<reference evidence="6" key="1">
    <citation type="journal article" date="2019" name="Int. J. Syst. Evol. Microbiol.">
        <title>The Global Catalogue of Microorganisms (GCM) 10K type strain sequencing project: providing services to taxonomists for standard genome sequencing and annotation.</title>
        <authorList>
            <consortium name="The Broad Institute Genomics Platform"/>
            <consortium name="The Broad Institute Genome Sequencing Center for Infectious Disease"/>
            <person name="Wu L."/>
            <person name="Ma J."/>
        </authorList>
    </citation>
    <scope>NUCLEOTIDE SEQUENCE [LARGE SCALE GENOMIC DNA]</scope>
    <source>
        <strain evidence="6">CCM 7043</strain>
    </source>
</reference>
<gene>
    <name evidence="5" type="ORF">ACFSL2_06410</name>
</gene>
<keyword evidence="6" id="KW-1185">Reference proteome</keyword>
<feature type="compositionally biased region" description="Low complexity" evidence="1">
    <location>
        <begin position="274"/>
        <end position="290"/>
    </location>
</feature>
<evidence type="ECO:0000259" key="4">
    <source>
        <dbReference type="Pfam" id="PF12158"/>
    </source>
</evidence>
<feature type="domain" description="DUF3592" evidence="4">
    <location>
        <begin position="104"/>
        <end position="152"/>
    </location>
</feature>
<feature type="transmembrane region" description="Helical" evidence="2">
    <location>
        <begin position="61"/>
        <end position="84"/>
    </location>
</feature>
<accession>A0ABW4V2Y9</accession>
<evidence type="ECO:0000256" key="1">
    <source>
        <dbReference type="SAM" id="MobiDB-lite"/>
    </source>
</evidence>
<dbReference type="Proteomes" id="UP001597338">
    <property type="component" value="Unassembled WGS sequence"/>
</dbReference>
<evidence type="ECO:0000313" key="6">
    <source>
        <dbReference type="Proteomes" id="UP001597338"/>
    </source>
</evidence>
<feature type="region of interest" description="Disordered" evidence="1">
    <location>
        <begin position="238"/>
        <end position="294"/>
    </location>
</feature>
<keyword evidence="2" id="KW-0472">Membrane</keyword>
<keyword evidence="2" id="KW-1133">Transmembrane helix</keyword>
<protein>
    <submittedName>
        <fullName evidence="5">DUF3592 domain-containing protein</fullName>
    </submittedName>
</protein>
<dbReference type="EMBL" id="JBHUHF010000001">
    <property type="protein sequence ID" value="MFD2025141.1"/>
    <property type="molecule type" value="Genomic_DNA"/>
</dbReference>
<feature type="domain" description="DUF2510" evidence="3">
    <location>
        <begin position="301"/>
        <end position="332"/>
    </location>
</feature>
<evidence type="ECO:0000313" key="5">
    <source>
        <dbReference type="EMBL" id="MFD2025141.1"/>
    </source>
</evidence>
<dbReference type="InterPro" id="IPR018929">
    <property type="entry name" value="DUF2510"/>
</dbReference>
<feature type="compositionally biased region" description="Low complexity" evidence="1">
    <location>
        <begin position="244"/>
        <end position="258"/>
    </location>
</feature>
<name>A0ABW4V2Y9_9MICO</name>